<evidence type="ECO:0000259" key="2">
    <source>
        <dbReference type="Pfam" id="PF12697"/>
    </source>
</evidence>
<protein>
    <submittedName>
        <fullName evidence="3">Lysophospholipase</fullName>
    </submittedName>
</protein>
<organism evidence="3 4">
    <name type="scientific">Kocuria dechangensis</name>
    <dbReference type="NCBI Taxonomy" id="1176249"/>
    <lineage>
        <taxon>Bacteria</taxon>
        <taxon>Bacillati</taxon>
        <taxon>Actinomycetota</taxon>
        <taxon>Actinomycetes</taxon>
        <taxon>Micrococcales</taxon>
        <taxon>Micrococcaceae</taxon>
        <taxon>Kocuria</taxon>
    </lineage>
</organism>
<sequence length="310" mass="33172">MEFHPVTSPIPTPERYEPHLPPVPQPRPQRTTSTWSWGSAVVHLERVGDPQAAVRMLLVHGAGGNAAAMWPYAAHLAGLGAHVTVADLPGYGATTVAEPGTVRYEHWRALLIDLVEAEHDERPLILVGASMGGMLAYDVAAATGKAAGLVVTCLLDVRDSAVRARLSWHPVLGRVAGPDLRLLAGPAADLRVPIRWIADMRHIANTPALVSAVLTDRTGGGGRVPLGWMRSYLDSAPVTEPEDFTGTPVLMVHPGNDRWTPLKISRAFFDRIAAPKRLVVLHGCGHFPAEQPGFAQMLTAVTGMVAELTA</sequence>
<dbReference type="Gene3D" id="3.40.50.1820">
    <property type="entry name" value="alpha/beta hydrolase"/>
    <property type="match status" value="1"/>
</dbReference>
<evidence type="ECO:0000313" key="3">
    <source>
        <dbReference type="EMBL" id="GGG64610.1"/>
    </source>
</evidence>
<dbReference type="InterPro" id="IPR000073">
    <property type="entry name" value="AB_hydrolase_1"/>
</dbReference>
<dbReference type="SUPFAM" id="SSF53474">
    <property type="entry name" value="alpha/beta-Hydrolases"/>
    <property type="match status" value="1"/>
</dbReference>
<dbReference type="AlphaFoldDB" id="A0A917H2D3"/>
<proteinExistence type="predicted"/>
<feature type="domain" description="AB hydrolase-1" evidence="2">
    <location>
        <begin position="57"/>
        <end position="292"/>
    </location>
</feature>
<reference evidence="3" key="1">
    <citation type="journal article" date="2014" name="Int. J. Syst. Evol. Microbiol.">
        <title>Complete genome sequence of Corynebacterium casei LMG S-19264T (=DSM 44701T), isolated from a smear-ripened cheese.</title>
        <authorList>
            <consortium name="US DOE Joint Genome Institute (JGI-PGF)"/>
            <person name="Walter F."/>
            <person name="Albersmeier A."/>
            <person name="Kalinowski J."/>
            <person name="Ruckert C."/>
        </authorList>
    </citation>
    <scope>NUCLEOTIDE SEQUENCE</scope>
    <source>
        <strain evidence="3">CGMCC 1.12187</strain>
    </source>
</reference>
<reference evidence="3" key="2">
    <citation type="submission" date="2020-09" db="EMBL/GenBank/DDBJ databases">
        <authorList>
            <person name="Sun Q."/>
            <person name="Zhou Y."/>
        </authorList>
    </citation>
    <scope>NUCLEOTIDE SEQUENCE</scope>
    <source>
        <strain evidence="3">CGMCC 1.12187</strain>
    </source>
</reference>
<dbReference type="Proteomes" id="UP000638848">
    <property type="component" value="Unassembled WGS sequence"/>
</dbReference>
<dbReference type="PANTHER" id="PTHR43689:SF8">
    <property type="entry name" value="ALPHA_BETA-HYDROLASES SUPERFAMILY PROTEIN"/>
    <property type="match status" value="1"/>
</dbReference>
<dbReference type="InterPro" id="IPR029058">
    <property type="entry name" value="AB_hydrolase_fold"/>
</dbReference>
<dbReference type="PRINTS" id="PR00111">
    <property type="entry name" value="ABHYDROLASE"/>
</dbReference>
<dbReference type="GO" id="GO:0003824">
    <property type="term" value="F:catalytic activity"/>
    <property type="evidence" value="ECO:0007669"/>
    <property type="project" value="UniProtKB-ARBA"/>
</dbReference>
<dbReference type="EMBL" id="BMEQ01000019">
    <property type="protein sequence ID" value="GGG64610.1"/>
    <property type="molecule type" value="Genomic_DNA"/>
</dbReference>
<name>A0A917H2D3_9MICC</name>
<evidence type="ECO:0000256" key="1">
    <source>
        <dbReference type="SAM" id="MobiDB-lite"/>
    </source>
</evidence>
<feature type="region of interest" description="Disordered" evidence="1">
    <location>
        <begin position="1"/>
        <end position="34"/>
    </location>
</feature>
<keyword evidence="4" id="KW-1185">Reference proteome</keyword>
<accession>A0A917H2D3</accession>
<dbReference type="Pfam" id="PF12697">
    <property type="entry name" value="Abhydrolase_6"/>
    <property type="match status" value="1"/>
</dbReference>
<gene>
    <name evidence="3" type="ORF">GCM10011374_30350</name>
</gene>
<comment type="caution">
    <text evidence="3">The sequence shown here is derived from an EMBL/GenBank/DDBJ whole genome shotgun (WGS) entry which is preliminary data.</text>
</comment>
<evidence type="ECO:0000313" key="4">
    <source>
        <dbReference type="Proteomes" id="UP000638848"/>
    </source>
</evidence>
<dbReference type="PANTHER" id="PTHR43689">
    <property type="entry name" value="HYDROLASE"/>
    <property type="match status" value="1"/>
</dbReference>